<keyword evidence="2 5" id="KW-0812">Transmembrane</keyword>
<comment type="subcellular location">
    <subcellularLocation>
        <location evidence="1">Membrane</location>
        <topology evidence="1">Multi-pass membrane protein</topology>
    </subcellularLocation>
</comment>
<comment type="caution">
    <text evidence="7">The sequence shown here is derived from an EMBL/GenBank/DDBJ whole genome shotgun (WGS) entry which is preliminary data.</text>
</comment>
<gene>
    <name evidence="7" type="ORF">E3J33_02840</name>
</gene>
<dbReference type="AlphaFoldDB" id="A0A523YN65"/>
<dbReference type="Pfam" id="PF01061">
    <property type="entry name" value="ABC2_membrane"/>
    <property type="match status" value="1"/>
</dbReference>
<evidence type="ECO:0000256" key="1">
    <source>
        <dbReference type="ARBA" id="ARBA00004141"/>
    </source>
</evidence>
<feature type="domain" description="ABC-2 type transporter transmembrane" evidence="6">
    <location>
        <begin position="13"/>
        <end position="187"/>
    </location>
</feature>
<evidence type="ECO:0000256" key="2">
    <source>
        <dbReference type="ARBA" id="ARBA00022692"/>
    </source>
</evidence>
<feature type="transmembrane region" description="Helical" evidence="5">
    <location>
        <begin position="64"/>
        <end position="83"/>
    </location>
</feature>
<name>A0A523YN65_UNCAE</name>
<evidence type="ECO:0000313" key="8">
    <source>
        <dbReference type="Proteomes" id="UP000316925"/>
    </source>
</evidence>
<sequence>MSKEKGFLSTKTIKVLTRRDLVSALNGWGIYVVTVISFLLSSFFLGRYLGGIRENNIRISPDPLSGFLFFPSVIIISFYLTILSSVSVSRERDQGTLEILFYGPVNSSAFIFSKYLKEMLTYLIIVVFFFAYFWGVSGLTNLGFSLGLVKAIFLSIFLVSCWISFGLFISSLTSRVRDSILWVVGVFGALWALYFGQG</sequence>
<evidence type="ECO:0000313" key="7">
    <source>
        <dbReference type="EMBL" id="TET92928.1"/>
    </source>
</evidence>
<proteinExistence type="predicted"/>
<keyword evidence="4 5" id="KW-0472">Membrane</keyword>
<dbReference type="Proteomes" id="UP000316925">
    <property type="component" value="Unassembled WGS sequence"/>
</dbReference>
<dbReference type="EMBL" id="SOIJ01000161">
    <property type="protein sequence ID" value="TET92928.1"/>
    <property type="molecule type" value="Genomic_DNA"/>
</dbReference>
<evidence type="ECO:0000259" key="6">
    <source>
        <dbReference type="Pfam" id="PF01061"/>
    </source>
</evidence>
<dbReference type="GO" id="GO:0140359">
    <property type="term" value="F:ABC-type transporter activity"/>
    <property type="evidence" value="ECO:0007669"/>
    <property type="project" value="InterPro"/>
</dbReference>
<feature type="transmembrane region" description="Helical" evidence="5">
    <location>
        <begin position="21"/>
        <end position="44"/>
    </location>
</feature>
<dbReference type="GO" id="GO:0016020">
    <property type="term" value="C:membrane"/>
    <property type="evidence" value="ECO:0007669"/>
    <property type="project" value="UniProtKB-SubCell"/>
</dbReference>
<feature type="transmembrane region" description="Helical" evidence="5">
    <location>
        <begin position="119"/>
        <end position="139"/>
    </location>
</feature>
<dbReference type="InterPro" id="IPR013525">
    <property type="entry name" value="ABC2_TM"/>
</dbReference>
<keyword evidence="3 5" id="KW-1133">Transmembrane helix</keyword>
<feature type="non-terminal residue" evidence="7">
    <location>
        <position position="198"/>
    </location>
</feature>
<reference evidence="7 8" key="1">
    <citation type="submission" date="2019-03" db="EMBL/GenBank/DDBJ databases">
        <title>Metabolic potential of uncultured bacteria and archaea associated with petroleum seepage in deep-sea sediments.</title>
        <authorList>
            <person name="Dong X."/>
            <person name="Hubert C."/>
        </authorList>
    </citation>
    <scope>NUCLEOTIDE SEQUENCE [LARGE SCALE GENOMIC DNA]</scope>
    <source>
        <strain evidence="7">E29_bin28</strain>
    </source>
</reference>
<accession>A0A523YN65</accession>
<feature type="transmembrane region" description="Helical" evidence="5">
    <location>
        <begin position="179"/>
        <end position="196"/>
    </location>
</feature>
<organism evidence="7 8">
    <name type="scientific">Aerophobetes bacterium</name>
    <dbReference type="NCBI Taxonomy" id="2030807"/>
    <lineage>
        <taxon>Bacteria</taxon>
        <taxon>Candidatus Aerophobota</taxon>
    </lineage>
</organism>
<evidence type="ECO:0000256" key="5">
    <source>
        <dbReference type="SAM" id="Phobius"/>
    </source>
</evidence>
<evidence type="ECO:0000256" key="4">
    <source>
        <dbReference type="ARBA" id="ARBA00023136"/>
    </source>
</evidence>
<protein>
    <recommendedName>
        <fullName evidence="6">ABC-2 type transporter transmembrane domain-containing protein</fullName>
    </recommendedName>
</protein>
<evidence type="ECO:0000256" key="3">
    <source>
        <dbReference type="ARBA" id="ARBA00022989"/>
    </source>
</evidence>
<feature type="transmembrane region" description="Helical" evidence="5">
    <location>
        <begin position="151"/>
        <end position="173"/>
    </location>
</feature>